<dbReference type="InterPro" id="IPR012341">
    <property type="entry name" value="6hp_glycosidase-like_sf"/>
</dbReference>
<evidence type="ECO:0000259" key="2">
    <source>
        <dbReference type="Pfam" id="PF14498"/>
    </source>
</evidence>
<proteinExistence type="predicted"/>
<keyword evidence="6" id="KW-1185">Reference proteome</keyword>
<evidence type="ECO:0000313" key="6">
    <source>
        <dbReference type="Proteomes" id="UP001145087"/>
    </source>
</evidence>
<dbReference type="PROSITE" id="PS51257">
    <property type="entry name" value="PROKAR_LIPOPROTEIN"/>
    <property type="match status" value="1"/>
</dbReference>
<feature type="domain" description="Glycosyl hydrolase family 95 N-terminal" evidence="2">
    <location>
        <begin position="33"/>
        <end position="276"/>
    </location>
</feature>
<dbReference type="Proteomes" id="UP001145087">
    <property type="component" value="Unassembled WGS sequence"/>
</dbReference>
<dbReference type="Gene3D" id="2.70.98.50">
    <property type="entry name" value="putative glycoside hydrolase family protein from bacillus halodurans"/>
    <property type="match status" value="1"/>
</dbReference>
<dbReference type="PIRSF" id="PIRSF007663">
    <property type="entry name" value="UCP007663"/>
    <property type="match status" value="1"/>
</dbReference>
<organism evidence="5 6">
    <name type="scientific">Draconibacterium aestuarii</name>
    <dbReference type="NCBI Taxonomy" id="2998507"/>
    <lineage>
        <taxon>Bacteria</taxon>
        <taxon>Pseudomonadati</taxon>
        <taxon>Bacteroidota</taxon>
        <taxon>Bacteroidia</taxon>
        <taxon>Marinilabiliales</taxon>
        <taxon>Prolixibacteraceae</taxon>
        <taxon>Draconibacterium</taxon>
    </lineage>
</organism>
<feature type="chain" id="PRO_5040833450" evidence="1">
    <location>
        <begin position="26"/>
        <end position="784"/>
    </location>
</feature>
<feature type="signal peptide" evidence="1">
    <location>
        <begin position="1"/>
        <end position="25"/>
    </location>
</feature>
<dbReference type="GO" id="GO:0005975">
    <property type="term" value="P:carbohydrate metabolic process"/>
    <property type="evidence" value="ECO:0007669"/>
    <property type="project" value="InterPro"/>
</dbReference>
<dbReference type="InterPro" id="IPR008928">
    <property type="entry name" value="6-hairpin_glycosidase_sf"/>
</dbReference>
<dbReference type="Pfam" id="PF21307">
    <property type="entry name" value="Glyco_hydro_95_C"/>
    <property type="match status" value="1"/>
</dbReference>
<keyword evidence="1" id="KW-0732">Signal</keyword>
<evidence type="ECO:0000256" key="1">
    <source>
        <dbReference type="SAM" id="SignalP"/>
    </source>
</evidence>
<keyword evidence="5" id="KW-0378">Hydrolase</keyword>
<evidence type="ECO:0000313" key="5">
    <source>
        <dbReference type="EMBL" id="MCY1719339.1"/>
    </source>
</evidence>
<dbReference type="InterPro" id="IPR054363">
    <property type="entry name" value="GH95_cat"/>
</dbReference>
<dbReference type="SUPFAM" id="SSF48208">
    <property type="entry name" value="Six-hairpin glycosidases"/>
    <property type="match status" value="1"/>
</dbReference>
<dbReference type="Pfam" id="PF14498">
    <property type="entry name" value="Glyco_hyd_65N_2"/>
    <property type="match status" value="1"/>
</dbReference>
<dbReference type="Gene3D" id="1.50.10.10">
    <property type="match status" value="1"/>
</dbReference>
<name>A0A9X3J3G6_9BACT</name>
<dbReference type="PANTHER" id="PTHR31084">
    <property type="entry name" value="ALPHA-L-FUCOSIDASE 2"/>
    <property type="match status" value="1"/>
</dbReference>
<evidence type="ECO:0000259" key="4">
    <source>
        <dbReference type="Pfam" id="PF22124"/>
    </source>
</evidence>
<reference evidence="5" key="1">
    <citation type="submission" date="2022-11" db="EMBL/GenBank/DDBJ databases">
        <title>Marilongibacter aestuarii gen. nov., sp. nov., isolated from tidal flat sediment.</title>
        <authorList>
            <person name="Jiayan W."/>
        </authorList>
    </citation>
    <scope>NUCLEOTIDE SEQUENCE</scope>
    <source>
        <strain evidence="5">Z1-6</strain>
    </source>
</reference>
<feature type="domain" description="Alpha fucosidase A-like C-terminal" evidence="3">
    <location>
        <begin position="707"/>
        <end position="765"/>
    </location>
</feature>
<evidence type="ECO:0000259" key="3">
    <source>
        <dbReference type="Pfam" id="PF21307"/>
    </source>
</evidence>
<dbReference type="AlphaFoldDB" id="A0A9X3J3G6"/>
<dbReference type="InterPro" id="IPR027414">
    <property type="entry name" value="GH95_N_dom"/>
</dbReference>
<sequence>MMKKNTYLLYVVVVAFLFGSCAVQQPDEPGLKLWYEKPATDWMTEALPVGNGYMGAMFFGGVEKEQIQFTEGTLWSGGPGFGEEYNYGIREGAWKYLAEIRQLLDAGKIQEAHKLASAELTGVINREGGNCSFGDYGGQQTMGDLFIKVGNAGTPENYRRELNLSAGEGRVSYEIAGEKYERTYFGSYPAKAMVYRFESSAKTAYTIEYVSPHIKTGESFSDNIYTYQGHVADNGMQYETRLKFESDGRVDFEDGKLTISEAKYMNVYHVAATDYTLQYPNYHGNDFIADNAKALNDLKGKSYEKVRKEHISDYQNLYNRVEINLGENTRNSIPTDVRLQEFAGGISDPGLEEIYFQYSRYLMISASRPGTMPLNLQGKWNNSINPPWACDYHMNINQQMLYWPAEVTNLGECHLPLFSYMESLVEPGKVSAKEFFNARGWIVNTMNNPFGYAAPGWGFPWGFFPGGAAWLCQHAWEHFDFTRDKEYLKETAYPLMKEAALFWIDYLSEDENGYLVSSPSYSPEHGGISRGASMDHQIAWDVLNNCVLACEALGIDETFKNEAISVRDKIFPPTIGKWGQLQEWKEDVDDPENHHRHVSHLYALHPGKQITTETTPELAEAVKVSLNARGDDGTGWSLAWKVNFWARLKDGDRAYKLFRRLLRPTGSQGTNMTDGGGSYSNLLCAHPPFQLDGNMGGCAGMAELLLQSHTGIIELLPALPSAWKQGSVKGLKARGSFEVSMDWKNGELTKVKVLAKNGGKTTLLCLGKEKTLNLKKGEMVELDW</sequence>
<dbReference type="PANTHER" id="PTHR31084:SF19">
    <property type="entry name" value="GLYCOSYL HYDROLASE FAMILY 95 N-TERMINAL DOMAIN-CONTAINING PROTEIN"/>
    <property type="match status" value="1"/>
</dbReference>
<dbReference type="Pfam" id="PF22124">
    <property type="entry name" value="Glyco_hydro_95_cat"/>
    <property type="match status" value="1"/>
</dbReference>
<dbReference type="RefSeq" id="WP_343331677.1">
    <property type="nucleotide sequence ID" value="NZ_JAPOHD010000007.1"/>
</dbReference>
<dbReference type="GO" id="GO:0004560">
    <property type="term" value="F:alpha-L-fucosidase activity"/>
    <property type="evidence" value="ECO:0007669"/>
    <property type="project" value="InterPro"/>
</dbReference>
<dbReference type="InterPro" id="IPR049053">
    <property type="entry name" value="AFCA-like_C"/>
</dbReference>
<feature type="domain" description="Glycosyl hydrolase family 95 catalytic" evidence="4">
    <location>
        <begin position="302"/>
        <end position="705"/>
    </location>
</feature>
<dbReference type="InterPro" id="IPR016518">
    <property type="entry name" value="Alpha-L-fucosidase"/>
</dbReference>
<protein>
    <submittedName>
        <fullName evidence="5">Glycoside hydrolase family 95 protein</fullName>
    </submittedName>
</protein>
<comment type="caution">
    <text evidence="5">The sequence shown here is derived from an EMBL/GenBank/DDBJ whole genome shotgun (WGS) entry which is preliminary data.</text>
</comment>
<gene>
    <name evidence="5" type="ORF">OU798_03245</name>
</gene>
<dbReference type="EMBL" id="JAPOHD010000007">
    <property type="protein sequence ID" value="MCY1719339.1"/>
    <property type="molecule type" value="Genomic_DNA"/>
</dbReference>
<accession>A0A9X3J3G6</accession>